<evidence type="ECO:0000256" key="1">
    <source>
        <dbReference type="SAM" id="Phobius"/>
    </source>
</evidence>
<accession>A0AAD1FIH9</accession>
<protein>
    <submittedName>
        <fullName evidence="2">Uncharacterized protein</fullName>
    </submittedName>
</protein>
<keyword evidence="1" id="KW-0812">Transmembrane</keyword>
<reference evidence="2 3" key="1">
    <citation type="journal article" date="2017" name="Infect. Immun.">
        <title>Characterization of the Pathogenicity of Streptococcus intermedius TYG1620 Isolated from a Human Brain Abscess Based on the Complete Genome Sequence with Transcriptome Analysis and Transposon Mutagenesis in a Murine Subcutaneous Abscess Model.</title>
        <authorList>
            <person name="Hasegawa N."/>
            <person name="Sekizuka T."/>
            <person name="Sugi Y."/>
            <person name="Kawakami N."/>
            <person name="Ogasawara Y."/>
            <person name="Kato K."/>
            <person name="Yamashita A."/>
            <person name="Takeuchi F."/>
            <person name="Kuroda M."/>
        </authorList>
    </citation>
    <scope>NUCLEOTIDE SEQUENCE [LARGE SCALE GENOMIC DNA]</scope>
    <source>
        <strain evidence="2 3">TYG1620</strain>
    </source>
</reference>
<gene>
    <name evidence="2" type="ORF">SITYG_01380</name>
</gene>
<sequence>MEGHSSSFEKEGKLYDDGKQYLKSKVSLKVSGSGKVQASFVNGQLSSIGIGPHSFTKEQQYQYSRGQERGGFTSGTNVNLGLQSLGLAASFGYGNTSVSVGMKSENPYKVAYAQYTTKTVAPNISTTSVVEIGKRHQDNIGNGMRATGEFARNVYQGAVDNAGYIASGLVLAAIGFVAASMLPAEILLGAATGLFVGISALLNDSNNKRN</sequence>
<feature type="transmembrane region" description="Helical" evidence="1">
    <location>
        <begin position="186"/>
        <end position="203"/>
    </location>
</feature>
<dbReference type="Proteomes" id="UP000217792">
    <property type="component" value="Chromosome"/>
</dbReference>
<keyword evidence="1" id="KW-0472">Membrane</keyword>
<feature type="transmembrane region" description="Helical" evidence="1">
    <location>
        <begin position="162"/>
        <end position="180"/>
    </location>
</feature>
<evidence type="ECO:0000313" key="3">
    <source>
        <dbReference type="Proteomes" id="UP000217792"/>
    </source>
</evidence>
<name>A0AAD1FIH9_STRIT</name>
<dbReference type="EMBL" id="AP014880">
    <property type="protein sequence ID" value="BAW16124.1"/>
    <property type="molecule type" value="Genomic_DNA"/>
</dbReference>
<keyword evidence="1" id="KW-1133">Transmembrane helix</keyword>
<proteinExistence type="predicted"/>
<evidence type="ECO:0000313" key="2">
    <source>
        <dbReference type="EMBL" id="BAW16124.1"/>
    </source>
</evidence>
<dbReference type="AlphaFoldDB" id="A0AAD1FIH9"/>
<organism evidence="2 3">
    <name type="scientific">Streptococcus intermedius</name>
    <dbReference type="NCBI Taxonomy" id="1338"/>
    <lineage>
        <taxon>Bacteria</taxon>
        <taxon>Bacillati</taxon>
        <taxon>Bacillota</taxon>
        <taxon>Bacilli</taxon>
        <taxon>Lactobacillales</taxon>
        <taxon>Streptococcaceae</taxon>
        <taxon>Streptococcus</taxon>
        <taxon>Streptococcus anginosus group</taxon>
    </lineage>
</organism>